<evidence type="ECO:0000256" key="4">
    <source>
        <dbReference type="ARBA" id="ARBA00022454"/>
    </source>
</evidence>
<keyword evidence="12" id="KW-0539">Nucleus</keyword>
<dbReference type="PANTHER" id="PTHR16431">
    <property type="entry name" value="NEUROGENIC PROTEIN MASTERMIND"/>
    <property type="match status" value="1"/>
</dbReference>
<dbReference type="Pfam" id="PF03226">
    <property type="entry name" value="Yippee-Mis18"/>
    <property type="match status" value="1"/>
</dbReference>
<dbReference type="GO" id="GO:0000775">
    <property type="term" value="C:chromosome, centromeric region"/>
    <property type="evidence" value="ECO:0007669"/>
    <property type="project" value="UniProtKB-SubCell"/>
</dbReference>
<dbReference type="Proteomes" id="UP001557470">
    <property type="component" value="Unassembled WGS sequence"/>
</dbReference>
<evidence type="ECO:0000256" key="7">
    <source>
        <dbReference type="ARBA" id="ARBA00022618"/>
    </source>
</evidence>
<evidence type="ECO:0000256" key="5">
    <source>
        <dbReference type="ARBA" id="ARBA00022499"/>
    </source>
</evidence>
<dbReference type="EMBL" id="JAGEUA010000003">
    <property type="protein sequence ID" value="KAL0994914.1"/>
    <property type="molecule type" value="Genomic_DNA"/>
</dbReference>
<sequence length="200" mass="21951">MSMKRDPKGSNTTLDFSVDYVAYAHYTADKYTSNDTTMEDEDSNEQVVFLCGSCRLPVGDSQSWAGSDEEQNQIILKRVSDNVLVGKEPRIAGTTKDLGCLVVLLTCSGCSSQLGINYISTPRKLDHIRSLFCLDVAAIDSYVLGSSEQQVAAVSPKQQPITLDYRQAVEGRLAEIKALTLSMGKRLLELEADLHAKRPV</sequence>
<evidence type="ECO:0000313" key="18">
    <source>
        <dbReference type="EMBL" id="KAL0994914.1"/>
    </source>
</evidence>
<comment type="subunit">
    <text evidence="16">Homodimer, and heterodimer with OIP5/MIS18B. Identified in a complex containing MIS18A, OIP5/MIS18B, MIS18BP1, RBBP7 and RBBP4.</text>
</comment>
<evidence type="ECO:0000256" key="2">
    <source>
        <dbReference type="ARBA" id="ARBA00004123"/>
    </source>
</evidence>
<evidence type="ECO:0000256" key="10">
    <source>
        <dbReference type="ARBA" id="ARBA00022833"/>
    </source>
</evidence>
<keyword evidence="9" id="KW-0498">Mitosis</keyword>
<keyword evidence="7" id="KW-0132">Cell division</keyword>
<dbReference type="GO" id="GO:0051301">
    <property type="term" value="P:cell division"/>
    <property type="evidence" value="ECO:0007669"/>
    <property type="project" value="UniProtKB-KW"/>
</dbReference>
<evidence type="ECO:0000256" key="6">
    <source>
        <dbReference type="ARBA" id="ARBA00022553"/>
    </source>
</evidence>
<dbReference type="GO" id="GO:0005634">
    <property type="term" value="C:nucleus"/>
    <property type="evidence" value="ECO:0007669"/>
    <property type="project" value="UniProtKB-SubCell"/>
</dbReference>
<evidence type="ECO:0000259" key="17">
    <source>
        <dbReference type="PROSITE" id="PS51793"/>
    </source>
</evidence>
<evidence type="ECO:0000256" key="3">
    <source>
        <dbReference type="ARBA" id="ARBA00004584"/>
    </source>
</evidence>
<accession>A0ABD0X6W7</accession>
<dbReference type="InterPro" id="IPR004910">
    <property type="entry name" value="Yippee/Mis18/Cereblon"/>
</dbReference>
<keyword evidence="13" id="KW-0131">Cell cycle</keyword>
<dbReference type="GO" id="GO:0046872">
    <property type="term" value="F:metal ion binding"/>
    <property type="evidence" value="ECO:0007669"/>
    <property type="project" value="UniProtKB-KW"/>
</dbReference>
<keyword evidence="5" id="KW-1017">Isopeptide bond</keyword>
<keyword evidence="10" id="KW-0862">Zinc</keyword>
<keyword evidence="4" id="KW-0158">Chromosome</keyword>
<keyword evidence="8" id="KW-0479">Metal-binding</keyword>
<comment type="subcellular location">
    <subcellularLocation>
        <location evidence="3">Chromosome</location>
        <location evidence="3">Centromere</location>
    </subcellularLocation>
    <subcellularLocation>
        <location evidence="2">Nucleus</location>
    </subcellularLocation>
</comment>
<dbReference type="InterPro" id="IPR034752">
    <property type="entry name" value="Mis18"/>
</dbReference>
<keyword evidence="14" id="KW-0137">Centromere</keyword>
<evidence type="ECO:0000256" key="8">
    <source>
        <dbReference type="ARBA" id="ARBA00022723"/>
    </source>
</evidence>
<evidence type="ECO:0000256" key="15">
    <source>
        <dbReference type="ARBA" id="ARBA00039650"/>
    </source>
</evidence>
<evidence type="ECO:0000256" key="11">
    <source>
        <dbReference type="ARBA" id="ARBA00022843"/>
    </source>
</evidence>
<evidence type="ECO:0000256" key="9">
    <source>
        <dbReference type="ARBA" id="ARBA00022776"/>
    </source>
</evidence>
<evidence type="ECO:0000256" key="12">
    <source>
        <dbReference type="ARBA" id="ARBA00023242"/>
    </source>
</evidence>
<keyword evidence="11" id="KW-0832">Ubl conjugation</keyword>
<evidence type="ECO:0000313" key="19">
    <source>
        <dbReference type="Proteomes" id="UP001557470"/>
    </source>
</evidence>
<keyword evidence="6" id="KW-0597">Phosphoprotein</keyword>
<reference evidence="18 19" key="1">
    <citation type="submission" date="2024-06" db="EMBL/GenBank/DDBJ databases">
        <authorList>
            <person name="Pan Q."/>
            <person name="Wen M."/>
            <person name="Jouanno E."/>
            <person name="Zahm M."/>
            <person name="Klopp C."/>
            <person name="Cabau C."/>
            <person name="Louis A."/>
            <person name="Berthelot C."/>
            <person name="Parey E."/>
            <person name="Roest Crollius H."/>
            <person name="Montfort J."/>
            <person name="Robinson-Rechavi M."/>
            <person name="Bouchez O."/>
            <person name="Lampietro C."/>
            <person name="Lopez Roques C."/>
            <person name="Donnadieu C."/>
            <person name="Postlethwait J."/>
            <person name="Bobe J."/>
            <person name="Verreycken H."/>
            <person name="Guiguen Y."/>
        </authorList>
    </citation>
    <scope>NUCLEOTIDE SEQUENCE [LARGE SCALE GENOMIC DNA]</scope>
    <source>
        <strain evidence="18">Up_M1</strain>
        <tissue evidence="18">Testis</tissue>
    </source>
</reference>
<name>A0ABD0X6W7_UMBPY</name>
<feature type="domain" description="Mis18" evidence="17">
    <location>
        <begin position="46"/>
        <end position="144"/>
    </location>
</feature>
<dbReference type="PROSITE" id="PS51793">
    <property type="entry name" value="MIS18"/>
    <property type="match status" value="1"/>
</dbReference>
<comment type="function">
    <text evidence="1">Required for recruitment of CENPA to centromeres and normal chromosome segregation during mitosis.</text>
</comment>
<comment type="caution">
    <text evidence="18">The sequence shown here is derived from an EMBL/GenBank/DDBJ whole genome shotgun (WGS) entry which is preliminary data.</text>
</comment>
<protein>
    <recommendedName>
        <fullName evidence="15">Protein Mis18-alpha</fullName>
    </recommendedName>
</protein>
<evidence type="ECO:0000256" key="16">
    <source>
        <dbReference type="ARBA" id="ARBA00046705"/>
    </source>
</evidence>
<evidence type="ECO:0000256" key="1">
    <source>
        <dbReference type="ARBA" id="ARBA00003694"/>
    </source>
</evidence>
<organism evidence="18 19">
    <name type="scientific">Umbra pygmaea</name>
    <name type="common">Eastern mudminnow</name>
    <dbReference type="NCBI Taxonomy" id="75934"/>
    <lineage>
        <taxon>Eukaryota</taxon>
        <taxon>Metazoa</taxon>
        <taxon>Chordata</taxon>
        <taxon>Craniata</taxon>
        <taxon>Vertebrata</taxon>
        <taxon>Euteleostomi</taxon>
        <taxon>Actinopterygii</taxon>
        <taxon>Neopterygii</taxon>
        <taxon>Teleostei</taxon>
        <taxon>Protacanthopterygii</taxon>
        <taxon>Esociformes</taxon>
        <taxon>Umbridae</taxon>
        <taxon>Umbra</taxon>
    </lineage>
</organism>
<dbReference type="AlphaFoldDB" id="A0ABD0X6W7"/>
<proteinExistence type="predicted"/>
<gene>
    <name evidence="18" type="ORF">UPYG_G00129230</name>
</gene>
<keyword evidence="19" id="KW-1185">Reference proteome</keyword>
<evidence type="ECO:0000256" key="14">
    <source>
        <dbReference type="ARBA" id="ARBA00023328"/>
    </source>
</evidence>
<evidence type="ECO:0000256" key="13">
    <source>
        <dbReference type="ARBA" id="ARBA00023306"/>
    </source>
</evidence>
<dbReference type="PANTHER" id="PTHR16431:SF2">
    <property type="entry name" value="PROTEIN MIS18-ALPHA"/>
    <property type="match status" value="1"/>
</dbReference>